<comment type="caution">
    <text evidence="2">The sequence shown here is derived from an EMBL/GenBank/DDBJ whole genome shotgun (WGS) entry which is preliminary data.</text>
</comment>
<evidence type="ECO:0000313" key="3">
    <source>
        <dbReference type="Proteomes" id="UP000198287"/>
    </source>
</evidence>
<protein>
    <submittedName>
        <fullName evidence="2">Uncharacterized protein</fullName>
    </submittedName>
</protein>
<keyword evidence="3" id="KW-1185">Reference proteome</keyword>
<accession>A0A226DQ84</accession>
<sequence>MLQIVTLSISPVILADKIVPIFCTLLYATAVSFSAEWSADQGNIQLMNVITSDNDQPNSSKNTGIFLLPNILFTVMEVTYLILVVVGVMVFLSPCQLPFLGSLILPTTQCNLPIWHCHPCFAIVRIFLATLELI</sequence>
<dbReference type="AlphaFoldDB" id="A0A226DQ84"/>
<reference evidence="2 3" key="1">
    <citation type="submission" date="2015-12" db="EMBL/GenBank/DDBJ databases">
        <title>The genome of Folsomia candida.</title>
        <authorList>
            <person name="Faddeeva A."/>
            <person name="Derks M.F."/>
            <person name="Anvar Y."/>
            <person name="Smit S."/>
            <person name="Van Straalen N."/>
            <person name="Roelofs D."/>
        </authorList>
    </citation>
    <scope>NUCLEOTIDE SEQUENCE [LARGE SCALE GENOMIC DNA]</scope>
    <source>
        <strain evidence="2 3">VU population</strain>
        <tissue evidence="2">Whole body</tissue>
    </source>
</reference>
<keyword evidence="1" id="KW-1133">Transmembrane helix</keyword>
<name>A0A226DQ84_FOLCA</name>
<evidence type="ECO:0000256" key="1">
    <source>
        <dbReference type="SAM" id="Phobius"/>
    </source>
</evidence>
<keyword evidence="1" id="KW-0472">Membrane</keyword>
<keyword evidence="1" id="KW-0812">Transmembrane</keyword>
<organism evidence="2 3">
    <name type="scientific">Folsomia candida</name>
    <name type="common">Springtail</name>
    <dbReference type="NCBI Taxonomy" id="158441"/>
    <lineage>
        <taxon>Eukaryota</taxon>
        <taxon>Metazoa</taxon>
        <taxon>Ecdysozoa</taxon>
        <taxon>Arthropoda</taxon>
        <taxon>Hexapoda</taxon>
        <taxon>Collembola</taxon>
        <taxon>Entomobryomorpha</taxon>
        <taxon>Isotomoidea</taxon>
        <taxon>Isotomidae</taxon>
        <taxon>Proisotominae</taxon>
        <taxon>Folsomia</taxon>
    </lineage>
</organism>
<gene>
    <name evidence="2" type="ORF">Fcan01_17549</name>
</gene>
<dbReference type="EMBL" id="LNIX01000013">
    <property type="protein sequence ID" value="OXA47240.1"/>
    <property type="molecule type" value="Genomic_DNA"/>
</dbReference>
<dbReference type="Proteomes" id="UP000198287">
    <property type="component" value="Unassembled WGS sequence"/>
</dbReference>
<proteinExistence type="predicted"/>
<evidence type="ECO:0000313" key="2">
    <source>
        <dbReference type="EMBL" id="OXA47240.1"/>
    </source>
</evidence>
<feature type="transmembrane region" description="Helical" evidence="1">
    <location>
        <begin position="71"/>
        <end position="92"/>
    </location>
</feature>